<evidence type="ECO:0000313" key="8">
    <source>
        <dbReference type="EMBL" id="MFC0471755.1"/>
    </source>
</evidence>
<feature type="compositionally biased region" description="Acidic residues" evidence="7">
    <location>
        <begin position="35"/>
        <end position="54"/>
    </location>
</feature>
<dbReference type="InterPro" id="IPR006061">
    <property type="entry name" value="SBP_1_CS"/>
</dbReference>
<organism evidence="8 9">
    <name type="scientific">Halalkalibacter kiskunsagensis</name>
    <dbReference type="NCBI Taxonomy" id="1548599"/>
    <lineage>
        <taxon>Bacteria</taxon>
        <taxon>Bacillati</taxon>
        <taxon>Bacillota</taxon>
        <taxon>Bacilli</taxon>
        <taxon>Bacillales</taxon>
        <taxon>Bacillaceae</taxon>
        <taxon>Halalkalibacter</taxon>
    </lineage>
</organism>
<keyword evidence="2 6" id="KW-0813">Transport</keyword>
<evidence type="ECO:0000256" key="1">
    <source>
        <dbReference type="ARBA" id="ARBA00008520"/>
    </source>
</evidence>
<evidence type="ECO:0000256" key="4">
    <source>
        <dbReference type="ARBA" id="ARBA00022729"/>
    </source>
</evidence>
<keyword evidence="9" id="KW-1185">Reference proteome</keyword>
<comment type="subcellular location">
    <subcellularLocation>
        <location evidence="6">Cell membrane</location>
        <topology evidence="6">Lipid-anchor</topology>
    </subcellularLocation>
</comment>
<dbReference type="Pfam" id="PF13416">
    <property type="entry name" value="SBP_bac_8"/>
    <property type="match status" value="1"/>
</dbReference>
<evidence type="ECO:0000256" key="7">
    <source>
        <dbReference type="SAM" id="MobiDB-lite"/>
    </source>
</evidence>
<keyword evidence="6" id="KW-1003">Cell membrane</keyword>
<dbReference type="SUPFAM" id="SSF53850">
    <property type="entry name" value="Periplasmic binding protein-like II"/>
    <property type="match status" value="1"/>
</dbReference>
<dbReference type="PROSITE" id="PS51257">
    <property type="entry name" value="PROKAR_LIPOPROTEIN"/>
    <property type="match status" value="1"/>
</dbReference>
<feature type="signal peptide" evidence="6">
    <location>
        <begin position="1"/>
        <end position="21"/>
    </location>
</feature>
<evidence type="ECO:0000256" key="6">
    <source>
        <dbReference type="RuleBase" id="RU365005"/>
    </source>
</evidence>
<dbReference type="CDD" id="cd13586">
    <property type="entry name" value="PBP2_Maltose_binding_like"/>
    <property type="match status" value="1"/>
</dbReference>
<keyword evidence="3 6" id="KW-0762">Sugar transport</keyword>
<gene>
    <name evidence="8" type="ORF">ACFFHM_14935</name>
</gene>
<dbReference type="InterPro" id="IPR006060">
    <property type="entry name" value="Maltose/Cyclodextrin-bd"/>
</dbReference>
<accession>A0ABV6KFD5</accession>
<evidence type="ECO:0000256" key="5">
    <source>
        <dbReference type="ARBA" id="ARBA00030303"/>
    </source>
</evidence>
<dbReference type="PANTHER" id="PTHR30061:SF50">
    <property type="entry name" value="MALTOSE_MALTODEXTRIN-BINDING PERIPLASMIC PROTEIN"/>
    <property type="match status" value="1"/>
</dbReference>
<feature type="chain" id="PRO_5044981543" description="Maltodextrin-binding protein" evidence="6">
    <location>
        <begin position="22"/>
        <end position="442"/>
    </location>
</feature>
<dbReference type="PANTHER" id="PTHR30061">
    <property type="entry name" value="MALTOSE-BINDING PERIPLASMIC PROTEIN"/>
    <property type="match status" value="1"/>
</dbReference>
<keyword evidence="4 6" id="KW-0732">Signal</keyword>
<feature type="compositionally biased region" description="Low complexity" evidence="7">
    <location>
        <begin position="23"/>
        <end position="34"/>
    </location>
</feature>
<sequence>MKKVYSLLFVTLLILVLTACGKPGASEQSSAPEPEASEETTEETSNEVAELEPEEGAELIFWSPGDTELEWVEYVAEKFNEKYGVPVTTEDVSHTDAPGKLQTDGPAGLGGDVFTGAHDHVGNMDAAGLIYENYYTDEYTERFMEGAITGVSAISDGEYKTFGYPLAIETVGLFYNQDLLDEMGFEPAETMEELIEQSKEFMEANPGSYGFMIEPGNFYLLHGFVGANGGYVFGDNNTDPSDIGLNNDGGLKAAELMTQIRDEILPLKKEDITGDVISSHFNEGKLLYQISGPWALRGHHEAGVNFGVTTMPTVENGEVPTTFSGIKALFVNAYSDYPRAATLLAHFATSDEMLEKRYEITGQLPPTFALLDSDTLKEDVYNLAFLDQAQHSVSMPNIPEMQNVWGAMEVAYTSIWNDKSDPQVELDKGVQQIKDAIGSQTE</sequence>
<name>A0ABV6KFD5_9BACI</name>
<comment type="caution">
    <text evidence="8">The sequence shown here is derived from an EMBL/GenBank/DDBJ whole genome shotgun (WGS) entry which is preliminary data.</text>
</comment>
<keyword evidence="6" id="KW-0449">Lipoprotein</keyword>
<dbReference type="Proteomes" id="UP001589838">
    <property type="component" value="Unassembled WGS sequence"/>
</dbReference>
<dbReference type="InterPro" id="IPR006059">
    <property type="entry name" value="SBP"/>
</dbReference>
<evidence type="ECO:0000313" key="9">
    <source>
        <dbReference type="Proteomes" id="UP001589838"/>
    </source>
</evidence>
<protein>
    <recommendedName>
        <fullName evidence="5 6">Maltodextrin-binding protein</fullName>
    </recommendedName>
</protein>
<dbReference type="PROSITE" id="PS01037">
    <property type="entry name" value="SBP_BACTERIAL_1"/>
    <property type="match status" value="1"/>
</dbReference>
<feature type="region of interest" description="Disordered" evidence="7">
    <location>
        <begin position="23"/>
        <end position="54"/>
    </location>
</feature>
<keyword evidence="6" id="KW-0472">Membrane</keyword>
<evidence type="ECO:0000256" key="2">
    <source>
        <dbReference type="ARBA" id="ARBA00022448"/>
    </source>
</evidence>
<dbReference type="EMBL" id="JBHLUX010000036">
    <property type="protein sequence ID" value="MFC0471755.1"/>
    <property type="molecule type" value="Genomic_DNA"/>
</dbReference>
<proteinExistence type="inferred from homology"/>
<dbReference type="RefSeq" id="WP_335959638.1">
    <property type="nucleotide sequence ID" value="NZ_JAXBLX010000006.1"/>
</dbReference>
<reference evidence="8 9" key="1">
    <citation type="submission" date="2024-09" db="EMBL/GenBank/DDBJ databases">
        <authorList>
            <person name="Sun Q."/>
            <person name="Mori K."/>
        </authorList>
    </citation>
    <scope>NUCLEOTIDE SEQUENCE [LARGE SCALE GENOMIC DNA]</scope>
    <source>
        <strain evidence="8 9">NCAIM B.02610</strain>
    </source>
</reference>
<comment type="similarity">
    <text evidence="1 6">Belongs to the bacterial solute-binding protein 1 family.</text>
</comment>
<dbReference type="PRINTS" id="PR00181">
    <property type="entry name" value="MALTOSEBP"/>
</dbReference>
<dbReference type="Gene3D" id="3.40.190.10">
    <property type="entry name" value="Periplasmic binding protein-like II"/>
    <property type="match status" value="2"/>
</dbReference>
<evidence type="ECO:0000256" key="3">
    <source>
        <dbReference type="ARBA" id="ARBA00022597"/>
    </source>
</evidence>